<evidence type="ECO:0000256" key="11">
    <source>
        <dbReference type="SAM" id="Phobius"/>
    </source>
</evidence>
<accession>A0A6G7Y655</accession>
<dbReference type="GO" id="GO:0005886">
    <property type="term" value="C:plasma membrane"/>
    <property type="evidence" value="ECO:0007669"/>
    <property type="project" value="UniProtKB-SubCell"/>
</dbReference>
<dbReference type="SMART" id="SM00388">
    <property type="entry name" value="HisKA"/>
    <property type="match status" value="1"/>
</dbReference>
<evidence type="ECO:0000256" key="5">
    <source>
        <dbReference type="ARBA" id="ARBA00022679"/>
    </source>
</evidence>
<dbReference type="InterPro" id="IPR004358">
    <property type="entry name" value="Sig_transdc_His_kin-like_C"/>
</dbReference>
<reference evidence="14 15" key="1">
    <citation type="submission" date="2020-03" db="EMBL/GenBank/DDBJ databases">
        <title>Propioniciclava sp. nov., isolated from Hydrophilus acuminatus.</title>
        <authorList>
            <person name="Hyun D.-W."/>
            <person name="Bae J.-W."/>
        </authorList>
    </citation>
    <scope>NUCLEOTIDE SEQUENCE [LARGE SCALE GENOMIC DNA]</scope>
    <source>
        <strain evidence="14 15">HDW11</strain>
    </source>
</reference>
<dbReference type="Pfam" id="PF00512">
    <property type="entry name" value="HisKA"/>
    <property type="match status" value="1"/>
</dbReference>
<dbReference type="Gene3D" id="6.10.340.10">
    <property type="match status" value="1"/>
</dbReference>
<comment type="subcellular location">
    <subcellularLocation>
        <location evidence="2">Cell membrane</location>
    </subcellularLocation>
</comment>
<organism evidence="14 15">
    <name type="scientific">Propioniciclava coleopterorum</name>
    <dbReference type="NCBI Taxonomy" id="2714937"/>
    <lineage>
        <taxon>Bacteria</taxon>
        <taxon>Bacillati</taxon>
        <taxon>Actinomycetota</taxon>
        <taxon>Actinomycetes</taxon>
        <taxon>Propionibacteriales</taxon>
        <taxon>Propionibacteriaceae</taxon>
        <taxon>Propioniciclava</taxon>
    </lineage>
</organism>
<evidence type="ECO:0000313" key="14">
    <source>
        <dbReference type="EMBL" id="QIK72128.1"/>
    </source>
</evidence>
<evidence type="ECO:0000313" key="15">
    <source>
        <dbReference type="Proteomes" id="UP000501058"/>
    </source>
</evidence>
<keyword evidence="7" id="KW-0418">Kinase</keyword>
<evidence type="ECO:0000256" key="10">
    <source>
        <dbReference type="ARBA" id="ARBA00023136"/>
    </source>
</evidence>
<feature type="domain" description="HAMP" evidence="13">
    <location>
        <begin position="193"/>
        <end position="245"/>
    </location>
</feature>
<dbReference type="SMART" id="SM00304">
    <property type="entry name" value="HAMP"/>
    <property type="match status" value="1"/>
</dbReference>
<evidence type="ECO:0000256" key="1">
    <source>
        <dbReference type="ARBA" id="ARBA00000085"/>
    </source>
</evidence>
<dbReference type="GO" id="GO:0000155">
    <property type="term" value="F:phosphorelay sensor kinase activity"/>
    <property type="evidence" value="ECO:0007669"/>
    <property type="project" value="InterPro"/>
</dbReference>
<dbReference type="Pfam" id="PF02518">
    <property type="entry name" value="HATPase_c"/>
    <property type="match status" value="1"/>
</dbReference>
<evidence type="ECO:0000256" key="3">
    <source>
        <dbReference type="ARBA" id="ARBA00012438"/>
    </source>
</evidence>
<keyword evidence="5" id="KW-0808">Transferase</keyword>
<dbReference type="PROSITE" id="PS50885">
    <property type="entry name" value="HAMP"/>
    <property type="match status" value="1"/>
</dbReference>
<evidence type="ECO:0000256" key="6">
    <source>
        <dbReference type="ARBA" id="ARBA00022692"/>
    </source>
</evidence>
<dbReference type="SUPFAM" id="SSF47384">
    <property type="entry name" value="Homodimeric domain of signal transducing histidine kinase"/>
    <property type="match status" value="1"/>
</dbReference>
<dbReference type="PRINTS" id="PR00344">
    <property type="entry name" value="BCTRLSENSOR"/>
</dbReference>
<dbReference type="InterPro" id="IPR036097">
    <property type="entry name" value="HisK_dim/P_sf"/>
</dbReference>
<keyword evidence="4" id="KW-0597">Phosphoprotein</keyword>
<protein>
    <recommendedName>
        <fullName evidence="3">histidine kinase</fullName>
        <ecNumber evidence="3">2.7.13.3</ecNumber>
    </recommendedName>
</protein>
<dbReference type="SMART" id="SM00387">
    <property type="entry name" value="HATPase_c"/>
    <property type="match status" value="1"/>
</dbReference>
<dbReference type="CDD" id="cd00082">
    <property type="entry name" value="HisKA"/>
    <property type="match status" value="1"/>
</dbReference>
<dbReference type="InterPro" id="IPR005467">
    <property type="entry name" value="His_kinase_dom"/>
</dbReference>
<dbReference type="PANTHER" id="PTHR45436">
    <property type="entry name" value="SENSOR HISTIDINE KINASE YKOH"/>
    <property type="match status" value="1"/>
</dbReference>
<dbReference type="Gene3D" id="1.10.287.130">
    <property type="match status" value="1"/>
</dbReference>
<dbReference type="Pfam" id="PF00672">
    <property type="entry name" value="HAMP"/>
    <property type="match status" value="1"/>
</dbReference>
<evidence type="ECO:0000259" key="12">
    <source>
        <dbReference type="PROSITE" id="PS50109"/>
    </source>
</evidence>
<dbReference type="Proteomes" id="UP000501058">
    <property type="component" value="Chromosome"/>
</dbReference>
<dbReference type="AlphaFoldDB" id="A0A6G7Y655"/>
<keyword evidence="9" id="KW-0902">Two-component regulatory system</keyword>
<dbReference type="InterPro" id="IPR003661">
    <property type="entry name" value="HisK_dim/P_dom"/>
</dbReference>
<dbReference type="SUPFAM" id="SSF55874">
    <property type="entry name" value="ATPase domain of HSP90 chaperone/DNA topoisomerase II/histidine kinase"/>
    <property type="match status" value="1"/>
</dbReference>
<evidence type="ECO:0000256" key="4">
    <source>
        <dbReference type="ARBA" id="ARBA00022553"/>
    </source>
</evidence>
<evidence type="ECO:0000256" key="8">
    <source>
        <dbReference type="ARBA" id="ARBA00022989"/>
    </source>
</evidence>
<evidence type="ECO:0000256" key="7">
    <source>
        <dbReference type="ARBA" id="ARBA00022777"/>
    </source>
</evidence>
<evidence type="ECO:0000256" key="9">
    <source>
        <dbReference type="ARBA" id="ARBA00023012"/>
    </source>
</evidence>
<gene>
    <name evidence="14" type="ORF">G7070_07390</name>
</gene>
<dbReference type="CDD" id="cd06225">
    <property type="entry name" value="HAMP"/>
    <property type="match status" value="1"/>
</dbReference>
<evidence type="ECO:0000256" key="2">
    <source>
        <dbReference type="ARBA" id="ARBA00004236"/>
    </source>
</evidence>
<dbReference type="RefSeq" id="WP_166233186.1">
    <property type="nucleotide sequence ID" value="NZ_CP049865.1"/>
</dbReference>
<dbReference type="InterPro" id="IPR050428">
    <property type="entry name" value="TCS_sensor_his_kinase"/>
</dbReference>
<name>A0A6G7Y655_9ACTN</name>
<sequence length="469" mass="50352">MSARARLVGLMSFSLALALAGSVAIVAAVLFNRGDARVAEELGHEATKLRAYVGTAVDPATGSAYTDVDALLTAYLRTNVPDADETFFTVIDGAAARRSPYQPPTRLDLQPEVVAWAAAERLPRDRMVDAPVGQAYVAAMPVEVPADPRAATFVIAKFTADERRHAVEATWILAVVGGLALVLATLANWFIAGRILAPIRQVRTTAQSISESDLSGRIEVTGQDDVAALAATVNAMLDRLETAFVGQREFLHDVGHELRTPLTIMRGHLELMGDDPAEQRETLGLVIDEIERMDRLVGDLSVLAQSEEPGFVRLDRVHPADLVAEVMAKARPLADRRWVIDHVADATFLGDEQRLTQALMQLISNAAAHTGPGQTIGIGSLVEGDRLRLWVRDEGTGVTREDAERIFDRRTRGAGEARRTGTGLGLSIVSSIAQAHDGHVDLTSAPGAGATFTLDLPLRPVDPSEEAPL</sequence>
<keyword evidence="10 11" id="KW-0472">Membrane</keyword>
<dbReference type="PROSITE" id="PS50109">
    <property type="entry name" value="HIS_KIN"/>
    <property type="match status" value="1"/>
</dbReference>
<dbReference type="InterPro" id="IPR036890">
    <property type="entry name" value="HATPase_C_sf"/>
</dbReference>
<dbReference type="EC" id="2.7.13.3" evidence="3"/>
<keyword evidence="15" id="KW-1185">Reference proteome</keyword>
<dbReference type="Gene3D" id="3.30.565.10">
    <property type="entry name" value="Histidine kinase-like ATPase, C-terminal domain"/>
    <property type="match status" value="1"/>
</dbReference>
<feature type="transmembrane region" description="Helical" evidence="11">
    <location>
        <begin position="171"/>
        <end position="191"/>
    </location>
</feature>
<comment type="catalytic activity">
    <reaction evidence="1">
        <text>ATP + protein L-histidine = ADP + protein N-phospho-L-histidine.</text>
        <dbReference type="EC" id="2.7.13.3"/>
    </reaction>
</comment>
<dbReference type="PANTHER" id="PTHR45436:SF5">
    <property type="entry name" value="SENSOR HISTIDINE KINASE TRCS"/>
    <property type="match status" value="1"/>
</dbReference>
<dbReference type="SUPFAM" id="SSF158472">
    <property type="entry name" value="HAMP domain-like"/>
    <property type="match status" value="1"/>
</dbReference>
<dbReference type="KEGG" id="prv:G7070_07390"/>
<proteinExistence type="predicted"/>
<keyword evidence="8 11" id="KW-1133">Transmembrane helix</keyword>
<dbReference type="InterPro" id="IPR003660">
    <property type="entry name" value="HAMP_dom"/>
</dbReference>
<dbReference type="EMBL" id="CP049865">
    <property type="protein sequence ID" value="QIK72128.1"/>
    <property type="molecule type" value="Genomic_DNA"/>
</dbReference>
<dbReference type="InterPro" id="IPR003594">
    <property type="entry name" value="HATPase_dom"/>
</dbReference>
<keyword evidence="6 11" id="KW-0812">Transmembrane</keyword>
<feature type="domain" description="Histidine kinase" evidence="12">
    <location>
        <begin position="253"/>
        <end position="460"/>
    </location>
</feature>
<evidence type="ECO:0000259" key="13">
    <source>
        <dbReference type="PROSITE" id="PS50885"/>
    </source>
</evidence>